<feature type="compositionally biased region" description="Acidic residues" evidence="6">
    <location>
        <begin position="428"/>
        <end position="444"/>
    </location>
</feature>
<evidence type="ECO:0000313" key="9">
    <source>
        <dbReference type="Proteomes" id="UP001281003"/>
    </source>
</evidence>
<dbReference type="PANTHER" id="PTHR13255">
    <property type="entry name" value="ATAXIN-10"/>
    <property type="match status" value="1"/>
</dbReference>
<evidence type="ECO:0000259" key="7">
    <source>
        <dbReference type="Pfam" id="PF09759"/>
    </source>
</evidence>
<organism evidence="8 9">
    <name type="scientific">Sordaria brevicollis</name>
    <dbReference type="NCBI Taxonomy" id="83679"/>
    <lineage>
        <taxon>Eukaryota</taxon>
        <taxon>Fungi</taxon>
        <taxon>Dikarya</taxon>
        <taxon>Ascomycota</taxon>
        <taxon>Pezizomycotina</taxon>
        <taxon>Sordariomycetes</taxon>
        <taxon>Sordariomycetidae</taxon>
        <taxon>Sordariales</taxon>
        <taxon>Sordariaceae</taxon>
        <taxon>Sordaria</taxon>
    </lineage>
</organism>
<comment type="similarity">
    <text evidence="1">Belongs to the ataxin-10 family.</text>
</comment>
<accession>A0AAE0PLD3</accession>
<evidence type="ECO:0000256" key="3">
    <source>
        <dbReference type="ARBA" id="ARBA00023306"/>
    </source>
</evidence>
<dbReference type="Proteomes" id="UP001281003">
    <property type="component" value="Unassembled WGS sequence"/>
</dbReference>
<gene>
    <name evidence="8" type="ORF">B0T20DRAFT_130381</name>
</gene>
<dbReference type="InterPro" id="IPR051374">
    <property type="entry name" value="Ataxin-10/CTR86_families"/>
</dbReference>
<evidence type="ECO:0000256" key="2">
    <source>
        <dbReference type="ARBA" id="ARBA00022618"/>
    </source>
</evidence>
<evidence type="ECO:0000256" key="6">
    <source>
        <dbReference type="SAM" id="MobiDB-lite"/>
    </source>
</evidence>
<feature type="region of interest" description="Disordered" evidence="6">
    <location>
        <begin position="1002"/>
        <end position="1021"/>
    </location>
</feature>
<feature type="compositionally biased region" description="Pro residues" evidence="6">
    <location>
        <begin position="946"/>
        <end position="957"/>
    </location>
</feature>
<feature type="compositionally biased region" description="Pro residues" evidence="6">
    <location>
        <begin position="717"/>
        <end position="727"/>
    </location>
</feature>
<evidence type="ECO:0000256" key="5">
    <source>
        <dbReference type="ARBA" id="ARBA00044801"/>
    </source>
</evidence>
<reference evidence="8" key="2">
    <citation type="submission" date="2023-07" db="EMBL/GenBank/DDBJ databases">
        <authorList>
            <consortium name="Lawrence Berkeley National Laboratory"/>
            <person name="Haridas S."/>
            <person name="Hensen N."/>
            <person name="Bonometti L."/>
            <person name="Westerberg I."/>
            <person name="Brannstrom I.O."/>
            <person name="Guillou S."/>
            <person name="Cros-Aarteil S."/>
            <person name="Calhoun S."/>
            <person name="Kuo A."/>
            <person name="Mondo S."/>
            <person name="Pangilinan J."/>
            <person name="Riley R."/>
            <person name="LaButti K."/>
            <person name="Andreopoulos B."/>
            <person name="Lipzen A."/>
            <person name="Chen C."/>
            <person name="Yanf M."/>
            <person name="Daum C."/>
            <person name="Ng V."/>
            <person name="Clum A."/>
            <person name="Steindorff A."/>
            <person name="Ohm R."/>
            <person name="Martin F."/>
            <person name="Silar P."/>
            <person name="Natvig D."/>
            <person name="Lalanne C."/>
            <person name="Gautier V."/>
            <person name="Ament-velasquez S.L."/>
            <person name="Kruys A."/>
            <person name="Hutchinson M.I."/>
            <person name="Powell A.J."/>
            <person name="Barry K."/>
            <person name="Miller A.N."/>
            <person name="Grigoriev I.V."/>
            <person name="Debuchy R."/>
            <person name="Gladieux P."/>
            <person name="Thoren M.H."/>
            <person name="Johannesson H."/>
        </authorList>
    </citation>
    <scope>NUCLEOTIDE SEQUENCE</scope>
    <source>
        <strain evidence="8">FGSC 1904</strain>
    </source>
</reference>
<protein>
    <recommendedName>
        <fullName evidence="5">Ataxin-10 homolog</fullName>
    </recommendedName>
</protein>
<evidence type="ECO:0000256" key="1">
    <source>
        <dbReference type="ARBA" id="ARBA00008384"/>
    </source>
</evidence>
<feature type="compositionally biased region" description="Low complexity" evidence="6">
    <location>
        <begin position="1002"/>
        <end position="1012"/>
    </location>
</feature>
<feature type="compositionally biased region" description="Gly residues" evidence="6">
    <location>
        <begin position="1087"/>
        <end position="1100"/>
    </location>
</feature>
<dbReference type="EMBL" id="JAUTDP010000002">
    <property type="protein sequence ID" value="KAK3402065.1"/>
    <property type="molecule type" value="Genomic_DNA"/>
</dbReference>
<feature type="compositionally biased region" description="Acidic residues" evidence="6">
    <location>
        <begin position="1114"/>
        <end position="1125"/>
    </location>
</feature>
<comment type="caution">
    <text evidence="8">The sequence shown here is derived from an EMBL/GenBank/DDBJ whole genome shotgun (WGS) entry which is preliminary data.</text>
</comment>
<dbReference type="InterPro" id="IPR019156">
    <property type="entry name" value="Ataxin-10_domain"/>
</dbReference>
<reference evidence="8" key="1">
    <citation type="journal article" date="2023" name="Mol. Phylogenet. Evol.">
        <title>Genome-scale phylogeny and comparative genomics of the fungal order Sordariales.</title>
        <authorList>
            <person name="Hensen N."/>
            <person name="Bonometti L."/>
            <person name="Westerberg I."/>
            <person name="Brannstrom I.O."/>
            <person name="Guillou S."/>
            <person name="Cros-Aarteil S."/>
            <person name="Calhoun S."/>
            <person name="Haridas S."/>
            <person name="Kuo A."/>
            <person name="Mondo S."/>
            <person name="Pangilinan J."/>
            <person name="Riley R."/>
            <person name="LaButti K."/>
            <person name="Andreopoulos B."/>
            <person name="Lipzen A."/>
            <person name="Chen C."/>
            <person name="Yan M."/>
            <person name="Daum C."/>
            <person name="Ng V."/>
            <person name="Clum A."/>
            <person name="Steindorff A."/>
            <person name="Ohm R.A."/>
            <person name="Martin F."/>
            <person name="Silar P."/>
            <person name="Natvig D.O."/>
            <person name="Lalanne C."/>
            <person name="Gautier V."/>
            <person name="Ament-Velasquez S.L."/>
            <person name="Kruys A."/>
            <person name="Hutchinson M.I."/>
            <person name="Powell A.J."/>
            <person name="Barry K."/>
            <person name="Miller A.N."/>
            <person name="Grigoriev I.V."/>
            <person name="Debuchy R."/>
            <person name="Gladieux P."/>
            <person name="Hiltunen Thoren M."/>
            <person name="Johannesson H."/>
        </authorList>
    </citation>
    <scope>NUCLEOTIDE SEQUENCE</scope>
    <source>
        <strain evidence="8">FGSC 1904</strain>
    </source>
</reference>
<dbReference type="PANTHER" id="PTHR13255:SF0">
    <property type="entry name" value="ATAXIN-10"/>
    <property type="match status" value="1"/>
</dbReference>
<dbReference type="AlphaFoldDB" id="A0AAE0PLD3"/>
<sequence>MASPAASEGAVAADHRPALTVEELCFASAMSCFEGWLKMDPAIGPRTMSYVTKFISRTLEKTHNLKEVRETLSRSVEVWVWLTKSFAAALPSLTTRSIGPLQSLNDPEKGVTPQESTALITKNYTSLKEDLQLLIKLMHIARNLLVVPEPEIPQDLCAAAQFDKMLYQTITLCVNVTSKAYDGDILEETARHKLSEITELYKKLLITCLQQAHNWIAKNDRNKMSFWCAVLFDDETGEEQQDAGAQFADFRPDVAKMEVQNWIERNSRMCDKARQLLVDYQQNLGSRGSPPGSLSENSVLSWNWMPHIRPRADDIGEETKITPQWKEDEQDKFEQDRLYGRVSREVDTWWLKVRDPNYDEWIISMPSVEKAHQLIEGCKLSSLNRYPHSYRNDDQEGSVHSAENVQMPEHQDPEGEVRDDRHYNLPDYNDDMIEDEDVDDDESYGEGPMSGLLTEVPNILDPKQIEALHMIVKSCILDSAGISLSRAGENLQKTRCRMFLSLECGRSLLREILVFIAVWEKSEQSLIFQLTTQIVEAIHHSALIPFAWQSLRIPKDIISPAQTVLLRLVNNMFRTRLQDPIQPGSKGHLRDIKLLQFLYIQFRTRIVPECAALMHLQAQIRNEVCDPVDFPVDSWDMERAKDGLQQFLDLLMTVNEPIEWRTCLIQWEAVFDLLVLLKSLESAVPKKPMVDLPDRSAHRRPPPPHDDDRDHDYDSADPPPPPPPPPIQEHAHKFPWAGIKGQILHIIAGLLQPEAGRSGPGNPVVQKQILQHNGIISLLNCCVYDDHNRFARERVQICLKWLMDGSAEANKVLHDLVAVSPPPNLQPGPDANGMSQPVPLRVDGIAGEVKVRVKNPQSSSSSAQQQQQQQQPPRPSAAYEQQYPPRPSSAASNDSGTTTNSNTSTSSSHGDHQHHHHHHHQHEAIPSASASYGNAQASSAPRVHGPAPPPPPHPAAVPPAALTLPSLASSPLMSVSASDYERFTKAYMNALPPLHHHTSAAAAAAAAATGGSHHPHPSSVLNHPLNNHPMMQAVRNHAHGGGRPEDLFKDILTLADEAARLAIGQQPPFVSPSGSQAYAHSPYHGAAGVGAGAGASGSGSGSRQQQQQQQRDAEETEEEYEEDFM</sequence>
<dbReference type="Pfam" id="PF09759">
    <property type="entry name" value="Atx10homo_assoc"/>
    <property type="match status" value="1"/>
</dbReference>
<feature type="region of interest" description="Disordered" evidence="6">
    <location>
        <begin position="688"/>
        <end position="731"/>
    </location>
</feature>
<feature type="compositionally biased region" description="Low complexity" evidence="6">
    <location>
        <begin position="888"/>
        <end position="908"/>
    </location>
</feature>
<proteinExistence type="inferred from homology"/>
<keyword evidence="3" id="KW-0131">Cell cycle</keyword>
<evidence type="ECO:0000313" key="8">
    <source>
        <dbReference type="EMBL" id="KAK3402065.1"/>
    </source>
</evidence>
<evidence type="ECO:0000256" key="4">
    <source>
        <dbReference type="ARBA" id="ARBA00044746"/>
    </source>
</evidence>
<dbReference type="GO" id="GO:0051301">
    <property type="term" value="P:cell division"/>
    <property type="evidence" value="ECO:0007669"/>
    <property type="project" value="UniProtKB-KW"/>
</dbReference>
<feature type="compositionally biased region" description="Basic residues" evidence="6">
    <location>
        <begin position="912"/>
        <end position="921"/>
    </location>
</feature>
<feature type="compositionally biased region" description="Polar residues" evidence="6">
    <location>
        <begin position="928"/>
        <end position="938"/>
    </location>
</feature>
<feature type="compositionally biased region" description="Low complexity" evidence="6">
    <location>
        <begin position="856"/>
        <end position="871"/>
    </location>
</feature>
<feature type="region of interest" description="Disordered" evidence="6">
    <location>
        <begin position="1071"/>
        <end position="1125"/>
    </location>
</feature>
<dbReference type="GO" id="GO:0005829">
    <property type="term" value="C:cytosol"/>
    <property type="evidence" value="ECO:0007669"/>
    <property type="project" value="TreeGrafter"/>
</dbReference>
<feature type="region of interest" description="Disordered" evidence="6">
    <location>
        <begin position="853"/>
        <end position="960"/>
    </location>
</feature>
<feature type="region of interest" description="Disordered" evidence="6">
    <location>
        <begin position="387"/>
        <end position="445"/>
    </location>
</feature>
<keyword evidence="9" id="KW-1185">Reference proteome</keyword>
<feature type="domain" description="Ataxin-10" evidence="7">
    <location>
        <begin position="762"/>
        <end position="818"/>
    </location>
</feature>
<comment type="function">
    <text evidence="4">May play a role in the regulation of cytokinesis.</text>
</comment>
<keyword evidence="2" id="KW-0132">Cell division</keyword>
<feature type="compositionally biased region" description="Basic and acidic residues" evidence="6">
    <location>
        <begin position="703"/>
        <end position="714"/>
    </location>
</feature>
<feature type="compositionally biased region" description="Low complexity" evidence="6">
    <location>
        <begin position="1101"/>
        <end position="1110"/>
    </location>
</feature>
<name>A0AAE0PLD3_SORBR</name>
<feature type="compositionally biased region" description="Basic and acidic residues" evidence="6">
    <location>
        <begin position="409"/>
        <end position="424"/>
    </location>
</feature>
<feature type="region of interest" description="Disordered" evidence="6">
    <location>
        <begin position="820"/>
        <end position="839"/>
    </location>
</feature>